<comment type="caution">
    <text evidence="2">The sequence shown here is derived from an EMBL/GenBank/DDBJ whole genome shotgun (WGS) entry which is preliminary data.</text>
</comment>
<dbReference type="OrthoDB" id="191686at2759"/>
<protein>
    <recommendedName>
        <fullName evidence="4">C6 zinc finger domain protein</fullName>
    </recommendedName>
</protein>
<evidence type="ECO:0000313" key="2">
    <source>
        <dbReference type="EMBL" id="PLB49948.1"/>
    </source>
</evidence>
<keyword evidence="3" id="KW-1185">Reference proteome</keyword>
<dbReference type="GeneID" id="36555262"/>
<feature type="region of interest" description="Disordered" evidence="1">
    <location>
        <begin position="407"/>
        <end position="442"/>
    </location>
</feature>
<dbReference type="InterPro" id="IPR053178">
    <property type="entry name" value="Osmoadaptation_assoc"/>
</dbReference>
<sequence>MRRGPHSQNCVHAQCDGRAACSRCKDPSRTRSVASRDPSPSSHVLPKSTQQAEIPRTGRIIANYQPLSLLIDETVSPSLTATALADQQTEVFTNYILACFPCYFKCTEKQVPVNWIEYVDRRRGSPGSSPADWALRSCTSAYMGALYHDARFTHAGRDLYLRALRGLAVLLCDPDTAKSDECLSTAISLAIYEKHHCTEPDAWLRHAAGIRTLMKLRGPAAHVHGFGRALYLAYRHFLITHALISGEACFLEEPKWQALNEQIISDNAKLPDSSLYTDVVERGSLVVTRIPGHVKKVRELRCKSGKEQTALRPALLQEVQATRAALRGIRTEFGVAVSMLRSGQKRRQGTSTREFIGPLPHVFFDRYSTLFDRGIRSGLRILNYCVMILDPSQREAVEDEVRLLEDQIPPSPSLSPSASSSASLSPEGDRSLLTPPDSPGQAQLRIKSLITPETKRPPITPWMDQIVTTMGLDGVEIPVLQLS</sequence>
<feature type="region of interest" description="Disordered" evidence="1">
    <location>
        <begin position="28"/>
        <end position="52"/>
    </location>
</feature>
<evidence type="ECO:0000256" key="1">
    <source>
        <dbReference type="SAM" id="MobiDB-lite"/>
    </source>
</evidence>
<dbReference type="VEuPathDB" id="FungiDB:P170DRAFT_424381"/>
<evidence type="ECO:0000313" key="3">
    <source>
        <dbReference type="Proteomes" id="UP000234275"/>
    </source>
</evidence>
<proteinExistence type="predicted"/>
<dbReference type="PANTHER" id="PTHR38111:SF10">
    <property type="entry name" value="C6 FINGER DOMAIN-CONTAINING PROTEIN"/>
    <property type="match status" value="1"/>
</dbReference>
<feature type="compositionally biased region" description="Low complexity" evidence="1">
    <location>
        <begin position="414"/>
        <end position="426"/>
    </location>
</feature>
<organism evidence="2 3">
    <name type="scientific">Aspergillus steynii IBT 23096</name>
    <dbReference type="NCBI Taxonomy" id="1392250"/>
    <lineage>
        <taxon>Eukaryota</taxon>
        <taxon>Fungi</taxon>
        <taxon>Dikarya</taxon>
        <taxon>Ascomycota</taxon>
        <taxon>Pezizomycotina</taxon>
        <taxon>Eurotiomycetes</taxon>
        <taxon>Eurotiomycetidae</taxon>
        <taxon>Eurotiales</taxon>
        <taxon>Aspergillaceae</taxon>
        <taxon>Aspergillus</taxon>
        <taxon>Aspergillus subgen. Circumdati</taxon>
    </lineage>
</organism>
<dbReference type="Proteomes" id="UP000234275">
    <property type="component" value="Unassembled WGS sequence"/>
</dbReference>
<dbReference type="PANTHER" id="PTHR38111">
    <property type="entry name" value="ZN(2)-C6 FUNGAL-TYPE DOMAIN-CONTAINING PROTEIN-RELATED"/>
    <property type="match status" value="1"/>
</dbReference>
<dbReference type="EMBL" id="MSFO01000003">
    <property type="protein sequence ID" value="PLB49948.1"/>
    <property type="molecule type" value="Genomic_DNA"/>
</dbReference>
<gene>
    <name evidence="2" type="ORF">P170DRAFT_424381</name>
</gene>
<feature type="compositionally biased region" description="Polar residues" evidence="1">
    <location>
        <begin position="30"/>
        <end position="52"/>
    </location>
</feature>
<name>A0A2I2GAQ4_9EURO</name>
<dbReference type="AlphaFoldDB" id="A0A2I2GAQ4"/>
<accession>A0A2I2GAQ4</accession>
<dbReference type="STRING" id="1392250.A0A2I2GAQ4"/>
<reference evidence="2 3" key="1">
    <citation type="submission" date="2016-12" db="EMBL/GenBank/DDBJ databases">
        <title>The genomes of Aspergillus section Nigri reveals drivers in fungal speciation.</title>
        <authorList>
            <consortium name="DOE Joint Genome Institute"/>
            <person name="Vesth T.C."/>
            <person name="Nybo J."/>
            <person name="Theobald S."/>
            <person name="Brandl J."/>
            <person name="Frisvad J.C."/>
            <person name="Nielsen K.F."/>
            <person name="Lyhne E.K."/>
            <person name="Kogle M.E."/>
            <person name="Kuo A."/>
            <person name="Riley R."/>
            <person name="Clum A."/>
            <person name="Nolan M."/>
            <person name="Lipzen A."/>
            <person name="Salamov A."/>
            <person name="Henrissat B."/>
            <person name="Wiebenga A."/>
            <person name="De Vries R.P."/>
            <person name="Grigoriev I.V."/>
            <person name="Mortensen U.H."/>
            <person name="Andersen M.R."/>
            <person name="Baker S.E."/>
        </authorList>
    </citation>
    <scope>NUCLEOTIDE SEQUENCE [LARGE SCALE GENOMIC DNA]</scope>
    <source>
        <strain evidence="2 3">IBT 23096</strain>
    </source>
</reference>
<evidence type="ECO:0008006" key="4">
    <source>
        <dbReference type="Google" id="ProtNLM"/>
    </source>
</evidence>
<dbReference type="RefSeq" id="XP_024705250.1">
    <property type="nucleotide sequence ID" value="XM_024847563.1"/>
</dbReference>